<organism evidence="3 4">
    <name type="scientific">Cytobacillus oceanisediminis</name>
    <dbReference type="NCBI Taxonomy" id="665099"/>
    <lineage>
        <taxon>Bacteria</taxon>
        <taxon>Bacillati</taxon>
        <taxon>Bacillota</taxon>
        <taxon>Bacilli</taxon>
        <taxon>Bacillales</taxon>
        <taxon>Bacillaceae</taxon>
        <taxon>Cytobacillus</taxon>
    </lineage>
</organism>
<feature type="transmembrane region" description="Helical" evidence="1">
    <location>
        <begin position="386"/>
        <end position="403"/>
    </location>
</feature>
<dbReference type="RefSeq" id="WP_110066865.1">
    <property type="nucleotide sequence ID" value="NZ_QGTW01000014.1"/>
</dbReference>
<name>A0A2V2ZN36_9BACI</name>
<feature type="transmembrane region" description="Helical" evidence="1">
    <location>
        <begin position="30"/>
        <end position="51"/>
    </location>
</feature>
<feature type="transmembrane region" description="Helical" evidence="1">
    <location>
        <begin position="544"/>
        <end position="564"/>
    </location>
</feature>
<feature type="transmembrane region" description="Helical" evidence="1">
    <location>
        <begin position="424"/>
        <end position="442"/>
    </location>
</feature>
<feature type="domain" description="TRAP C4-dicarboxylate transport system permease DctM subunit" evidence="2">
    <location>
        <begin position="130"/>
        <end position="568"/>
    </location>
</feature>
<accession>A0A2V2ZN36</accession>
<evidence type="ECO:0000259" key="2">
    <source>
        <dbReference type="Pfam" id="PF06808"/>
    </source>
</evidence>
<evidence type="ECO:0000313" key="3">
    <source>
        <dbReference type="EMBL" id="PWW20807.1"/>
    </source>
</evidence>
<reference evidence="3 4" key="1">
    <citation type="submission" date="2018-05" db="EMBL/GenBank/DDBJ databases">
        <title>Freshwater and sediment microbial communities from various areas in North America, analyzing microbe dynamics in response to fracking.</title>
        <authorList>
            <person name="Lamendella R."/>
        </authorList>
    </citation>
    <scope>NUCLEOTIDE SEQUENCE [LARGE SCALE GENOMIC DNA]</scope>
    <source>
        <strain evidence="3 4">15_TX</strain>
    </source>
</reference>
<dbReference type="PANTHER" id="PTHR43849:SF2">
    <property type="entry name" value="BLL3936 PROTEIN"/>
    <property type="match status" value="1"/>
</dbReference>
<gene>
    <name evidence="3" type="ORF">DFO73_114100</name>
</gene>
<feature type="transmembrane region" description="Helical" evidence="1">
    <location>
        <begin position="199"/>
        <end position="220"/>
    </location>
</feature>
<dbReference type="EMBL" id="QGTW01000014">
    <property type="protein sequence ID" value="PWW20807.1"/>
    <property type="molecule type" value="Genomic_DNA"/>
</dbReference>
<dbReference type="InterPro" id="IPR011853">
    <property type="entry name" value="TRAP_DctM-Dct_fused"/>
</dbReference>
<evidence type="ECO:0000256" key="1">
    <source>
        <dbReference type="SAM" id="Phobius"/>
    </source>
</evidence>
<keyword evidence="1" id="KW-1133">Transmembrane helix</keyword>
<protein>
    <submittedName>
        <fullName evidence="3">TRAP transporter 4TM/12TM fusion protein</fullName>
    </submittedName>
</protein>
<dbReference type="OrthoDB" id="9759894at2"/>
<feature type="transmembrane region" description="Helical" evidence="1">
    <location>
        <begin position="611"/>
        <end position="640"/>
    </location>
</feature>
<dbReference type="Pfam" id="PF06808">
    <property type="entry name" value="DctM"/>
    <property type="match status" value="1"/>
</dbReference>
<dbReference type="PANTHER" id="PTHR43849">
    <property type="entry name" value="BLL3936 PROTEIN"/>
    <property type="match status" value="1"/>
</dbReference>
<feature type="transmembrane region" description="Helical" evidence="1">
    <location>
        <begin position="142"/>
        <end position="163"/>
    </location>
</feature>
<feature type="transmembrane region" description="Helical" evidence="1">
    <location>
        <begin position="486"/>
        <end position="503"/>
    </location>
</feature>
<feature type="transmembrane region" description="Helical" evidence="1">
    <location>
        <begin position="509"/>
        <end position="532"/>
    </location>
</feature>
<feature type="transmembrane region" description="Helical" evidence="1">
    <location>
        <begin position="87"/>
        <end position="106"/>
    </location>
</feature>
<sequence length="655" mass="70840">MSKLVKQLEELFTEDESEIKKNSRNLSKKYLVFVGVIGLTWALFHIYTMGVGTLPGIIQRSLHLIGATIICFLIFSGSSKFKNNKWLLRFDLLFILLACIVTVYVISIYPRIIEQHGVYNTTDIIMATILLIIVLEGARRVLGWFIPFLVICGITYAVLGPYFPGIWRHAGIGYERLMQTFLLGTQGIWGQLMSISANILVIFVLYGSLILSLGLGNTIFDLGSKLTGKWRGGAAQLATVTSALFGSVNGSTVANVATTGNFTIPLMKRLGYNRNFAGAVESVASSGGQIMPPVMGASAFLMAELLALNYVDVMIAALIPALLFFVSIMVSIYFYARANNLTGLSDEEIPTWKQAFNWRTFIPLFVPLILLVALLFSGYTAGKAGYTMYIGTIVLYFICNVRSKKEFKEAIKRIISGLDSGAKSMVTIVMLIAAAQTLVTTINTSGLGVKFSLVTMSFSQGNLFLALILAMIITIILGMGAPTPAAYVLSASVVGSALINLGIEGIAAHMFLLYFAVLSAITPPVCAAIYVACGISKGDWVKTAVYSLKIGLTAFIIPFMFVLDPVLLMKGEPIDIILSITTALAGVVILAVGTMGILINKANIAERIIAFAAALLLLFPGHITDIIGISLFVIMCLIHWKGTSSSRKSEHAISK</sequence>
<feature type="transmembrane region" description="Helical" evidence="1">
    <location>
        <begin position="57"/>
        <end position="75"/>
    </location>
</feature>
<keyword evidence="1" id="KW-0812">Transmembrane</keyword>
<keyword evidence="1" id="KW-0472">Membrane</keyword>
<feature type="transmembrane region" description="Helical" evidence="1">
    <location>
        <begin position="314"/>
        <end position="336"/>
    </location>
</feature>
<dbReference type="InterPro" id="IPR010656">
    <property type="entry name" value="DctM"/>
</dbReference>
<dbReference type="AlphaFoldDB" id="A0A2V2ZN36"/>
<feature type="transmembrane region" description="Helical" evidence="1">
    <location>
        <begin position="462"/>
        <end position="479"/>
    </location>
</feature>
<evidence type="ECO:0000313" key="4">
    <source>
        <dbReference type="Proteomes" id="UP000247150"/>
    </source>
</evidence>
<dbReference type="Proteomes" id="UP000247150">
    <property type="component" value="Unassembled WGS sequence"/>
</dbReference>
<dbReference type="NCBIfam" id="TIGR02123">
    <property type="entry name" value="TRAP_fused"/>
    <property type="match status" value="1"/>
</dbReference>
<proteinExistence type="predicted"/>
<feature type="transmembrane region" description="Helical" evidence="1">
    <location>
        <begin position="356"/>
        <end position="380"/>
    </location>
</feature>
<feature type="transmembrane region" description="Helical" evidence="1">
    <location>
        <begin position="118"/>
        <end position="135"/>
    </location>
</feature>
<feature type="transmembrane region" description="Helical" evidence="1">
    <location>
        <begin position="576"/>
        <end position="599"/>
    </location>
</feature>
<comment type="caution">
    <text evidence="3">The sequence shown here is derived from an EMBL/GenBank/DDBJ whole genome shotgun (WGS) entry which is preliminary data.</text>
</comment>